<gene>
    <name evidence="2" type="primary">LOC107814080</name>
</gene>
<dbReference type="Pfam" id="PF00078">
    <property type="entry name" value="RVT_1"/>
    <property type="match status" value="1"/>
</dbReference>
<dbReference type="Gene3D" id="3.60.10.10">
    <property type="entry name" value="Endonuclease/exonuclease/phosphatase"/>
    <property type="match status" value="1"/>
</dbReference>
<dbReference type="STRING" id="4097.A0A1S4C173"/>
<name>A0A1S4C173_TOBAC</name>
<dbReference type="PANTHER" id="PTHR46890">
    <property type="entry name" value="NON-LTR RETROLELEMENT REVERSE TRANSCRIPTASE-LIKE PROTEIN-RELATED"/>
    <property type="match status" value="1"/>
</dbReference>
<dbReference type="PaxDb" id="4097-A0A1S4C173"/>
<dbReference type="InterPro" id="IPR000477">
    <property type="entry name" value="RT_dom"/>
</dbReference>
<dbReference type="InterPro" id="IPR052343">
    <property type="entry name" value="Retrotransposon-Effector_Assoc"/>
</dbReference>
<dbReference type="AlphaFoldDB" id="A0A1S4C173"/>
<dbReference type="InterPro" id="IPR036691">
    <property type="entry name" value="Endo/exonu/phosph_ase_sf"/>
</dbReference>
<organism evidence="2">
    <name type="scientific">Nicotiana tabacum</name>
    <name type="common">Common tobacco</name>
    <dbReference type="NCBI Taxonomy" id="4097"/>
    <lineage>
        <taxon>Eukaryota</taxon>
        <taxon>Viridiplantae</taxon>
        <taxon>Streptophyta</taxon>
        <taxon>Embryophyta</taxon>
        <taxon>Tracheophyta</taxon>
        <taxon>Spermatophyta</taxon>
        <taxon>Magnoliopsida</taxon>
        <taxon>eudicotyledons</taxon>
        <taxon>Gunneridae</taxon>
        <taxon>Pentapetalae</taxon>
        <taxon>asterids</taxon>
        <taxon>lamiids</taxon>
        <taxon>Solanales</taxon>
        <taxon>Solanaceae</taxon>
        <taxon>Nicotianoideae</taxon>
        <taxon>Nicotianeae</taxon>
        <taxon>Nicotiana</taxon>
    </lineage>
</organism>
<dbReference type="PANTHER" id="PTHR46890:SF34">
    <property type="entry name" value="REVERSE TRANSCRIPTASE DOMAIN-CONTAINING PROTEIN"/>
    <property type="match status" value="1"/>
</dbReference>
<protein>
    <recommendedName>
        <fullName evidence="1">Reverse transcriptase domain-containing protein</fullName>
    </recommendedName>
</protein>
<dbReference type="KEGG" id="nta:107814080"/>
<reference evidence="2" key="1">
    <citation type="submission" date="2025-08" db="UniProtKB">
        <authorList>
            <consortium name="RefSeq"/>
        </authorList>
    </citation>
    <scope>IDENTIFICATION</scope>
</reference>
<sequence>MENYRRRIGLAQAVVNVSNKIWAFIDEAFNVDILYNTTQQITLRLFHTETHVELTLTLVYAKCDVIERIELWDSLYAMASDMTVPWLVGGDFNVIWDEEEKFGGLPISLNEVDDFRHCINTCNLTNLGFKGSIYTWWNGRSEEDCIFKRLDRCLGNIEFQLTFLGVEVSHLSKIGFDHCSMLLKCDTESLTIKKSFRFLNFWVQHASFKDLVKENWKANFAANPFVTFNHKLKKLKKALSTWSKATYGDIFQKIASLEEVVLVHERQFELSPTQMNRQRLYKVQTEMIKYLALEEQFWRQKVGMAWFKDGDRNTRFFHVQVNGRRKRLKLTRIQDSLGNWVEEEYQIAAEAVKLYQEQFREDTIPTTFHIIDHISSMVTMEQNEKLNNNPTLEEIKHAVFGLNGDSAGGPDGFTGLFYQSCWEIIGEDIVQMVLSFFCGQQLPKKERSLISEEQAGFVKDRSIVENVLLTQEIVTDMKLKTKVGPNVVIKLHMTKAYNRLSWLFLTKVLRKMGFSERFIGLVFDLVGNNWYSVLINGKPHGFFKSSRGVKQGDPLSPTLFILAAEALSRGLNLLHTNLYFCGFGMPKWTPKSIILHT</sequence>
<evidence type="ECO:0000259" key="1">
    <source>
        <dbReference type="Pfam" id="PF00078"/>
    </source>
</evidence>
<accession>A0A1S4C173</accession>
<evidence type="ECO:0000313" key="2">
    <source>
        <dbReference type="RefSeq" id="XP_016494897.1"/>
    </source>
</evidence>
<dbReference type="OMA" id="WAFIDEA"/>
<dbReference type="OrthoDB" id="1301749at2759"/>
<dbReference type="RefSeq" id="XP_016494897.1">
    <property type="nucleotide sequence ID" value="XM_016639411.1"/>
</dbReference>
<proteinExistence type="predicted"/>
<feature type="domain" description="Reverse transcriptase" evidence="1">
    <location>
        <begin position="448"/>
        <end position="576"/>
    </location>
</feature>
<dbReference type="SUPFAM" id="SSF56219">
    <property type="entry name" value="DNase I-like"/>
    <property type="match status" value="1"/>
</dbReference>